<evidence type="ECO:0000313" key="2">
    <source>
        <dbReference type="EMBL" id="PAV62756.1"/>
    </source>
</evidence>
<gene>
    <name evidence="2" type="ORF">WR25_22982</name>
</gene>
<protein>
    <submittedName>
        <fullName evidence="2">Uncharacterized protein</fullName>
    </submittedName>
</protein>
<accession>A0A2A2JLT1</accession>
<dbReference type="Proteomes" id="UP000218231">
    <property type="component" value="Unassembled WGS sequence"/>
</dbReference>
<feature type="compositionally biased region" description="Basic and acidic residues" evidence="1">
    <location>
        <begin position="188"/>
        <end position="199"/>
    </location>
</feature>
<sequence>MTSFGNRNRSDGNPFKLVKSLSTTFFFNRHKEYSTNLGEKKIALDDTLRDVKCSMKLEESRARKDKERFSKTAHGNRMARLFSPPPAPGRNVGFASVYGNVDAPPTLRSGSRSLIPSASTSQVPSSAQYSPFLPPRHRRMSATNDQNSEDKVGEKLGSSGNNSGERQGQLGKVEKTPEKVATAPENAVEEKSDKDKETEVRDILLDASKKLHSVSRVSKKKC</sequence>
<feature type="region of interest" description="Disordered" evidence="1">
    <location>
        <begin position="108"/>
        <end position="199"/>
    </location>
</feature>
<name>A0A2A2JLT1_9BILA</name>
<comment type="caution">
    <text evidence="2">The sequence shown here is derived from an EMBL/GenBank/DDBJ whole genome shotgun (WGS) entry which is preliminary data.</text>
</comment>
<organism evidence="2 3">
    <name type="scientific">Diploscapter pachys</name>
    <dbReference type="NCBI Taxonomy" id="2018661"/>
    <lineage>
        <taxon>Eukaryota</taxon>
        <taxon>Metazoa</taxon>
        <taxon>Ecdysozoa</taxon>
        <taxon>Nematoda</taxon>
        <taxon>Chromadorea</taxon>
        <taxon>Rhabditida</taxon>
        <taxon>Rhabditina</taxon>
        <taxon>Rhabditomorpha</taxon>
        <taxon>Rhabditoidea</taxon>
        <taxon>Rhabditidae</taxon>
        <taxon>Diploscapter</taxon>
    </lineage>
</organism>
<keyword evidence="3" id="KW-1185">Reference proteome</keyword>
<dbReference type="EMBL" id="LIAE01010348">
    <property type="protein sequence ID" value="PAV62756.1"/>
    <property type="molecule type" value="Genomic_DNA"/>
</dbReference>
<feature type="compositionally biased region" description="Polar residues" evidence="1">
    <location>
        <begin position="108"/>
        <end position="129"/>
    </location>
</feature>
<evidence type="ECO:0000256" key="1">
    <source>
        <dbReference type="SAM" id="MobiDB-lite"/>
    </source>
</evidence>
<dbReference type="AlphaFoldDB" id="A0A2A2JLT1"/>
<reference evidence="2 3" key="1">
    <citation type="journal article" date="2017" name="Curr. Biol.">
        <title>Genome architecture and evolution of a unichromosomal asexual nematode.</title>
        <authorList>
            <person name="Fradin H."/>
            <person name="Zegar C."/>
            <person name="Gutwein M."/>
            <person name="Lucas J."/>
            <person name="Kovtun M."/>
            <person name="Corcoran D."/>
            <person name="Baugh L.R."/>
            <person name="Kiontke K."/>
            <person name="Gunsalus K."/>
            <person name="Fitch D.H."/>
            <person name="Piano F."/>
        </authorList>
    </citation>
    <scope>NUCLEOTIDE SEQUENCE [LARGE SCALE GENOMIC DNA]</scope>
    <source>
        <strain evidence="2">PF1309</strain>
    </source>
</reference>
<evidence type="ECO:0000313" key="3">
    <source>
        <dbReference type="Proteomes" id="UP000218231"/>
    </source>
</evidence>
<proteinExistence type="predicted"/>